<protein>
    <recommendedName>
        <fullName evidence="5">PGG domain-containing protein</fullName>
    </recommendedName>
</protein>
<dbReference type="Pfam" id="PF13962">
    <property type="entry name" value="PGG"/>
    <property type="match status" value="1"/>
</dbReference>
<reference evidence="6" key="1">
    <citation type="submission" date="2023-03" db="EMBL/GenBank/DDBJ databases">
        <title>Chromosome-scale reference genome and RAD-based genetic map of yellow starthistle (Centaurea solstitialis) reveal putative structural variation and QTLs associated with invader traits.</title>
        <authorList>
            <person name="Reatini B."/>
            <person name="Cang F.A."/>
            <person name="Jiang Q."/>
            <person name="Mckibben M.T.W."/>
            <person name="Barker M.S."/>
            <person name="Rieseberg L.H."/>
            <person name="Dlugosch K.M."/>
        </authorList>
    </citation>
    <scope>NUCLEOTIDE SEQUENCE</scope>
    <source>
        <strain evidence="6">CAN-66</strain>
        <tissue evidence="6">Leaf</tissue>
    </source>
</reference>
<feature type="repeat" description="ANK" evidence="1">
    <location>
        <begin position="105"/>
        <end position="137"/>
    </location>
</feature>
<gene>
    <name evidence="6" type="ORF">OSB04_001506</name>
</gene>
<evidence type="ECO:0000313" key="6">
    <source>
        <dbReference type="EMBL" id="KAJ9565540.1"/>
    </source>
</evidence>
<organism evidence="6 7">
    <name type="scientific">Centaurea solstitialis</name>
    <name type="common">yellow star-thistle</name>
    <dbReference type="NCBI Taxonomy" id="347529"/>
    <lineage>
        <taxon>Eukaryota</taxon>
        <taxon>Viridiplantae</taxon>
        <taxon>Streptophyta</taxon>
        <taxon>Embryophyta</taxon>
        <taxon>Tracheophyta</taxon>
        <taxon>Spermatophyta</taxon>
        <taxon>Magnoliopsida</taxon>
        <taxon>eudicotyledons</taxon>
        <taxon>Gunneridae</taxon>
        <taxon>Pentapetalae</taxon>
        <taxon>asterids</taxon>
        <taxon>campanulids</taxon>
        <taxon>Asterales</taxon>
        <taxon>Asteraceae</taxon>
        <taxon>Carduoideae</taxon>
        <taxon>Cardueae</taxon>
        <taxon>Centaureinae</taxon>
        <taxon>Centaurea</taxon>
    </lineage>
</organism>
<dbReference type="PANTHER" id="PTHR24177:SF475">
    <property type="entry name" value="ANKYRIN REPEAT-CONTAINING DOMAIN, PGG DOMAIN PROTEIN-RELATED"/>
    <property type="match status" value="1"/>
</dbReference>
<evidence type="ECO:0000256" key="1">
    <source>
        <dbReference type="PROSITE-ProRule" id="PRU00023"/>
    </source>
</evidence>
<evidence type="ECO:0000313" key="7">
    <source>
        <dbReference type="Proteomes" id="UP001172457"/>
    </source>
</evidence>
<evidence type="ECO:0000256" key="2">
    <source>
        <dbReference type="SAM" id="Coils"/>
    </source>
</evidence>
<dbReference type="PROSITE" id="PS50297">
    <property type="entry name" value="ANK_REP_REGION"/>
    <property type="match status" value="1"/>
</dbReference>
<dbReference type="SUPFAM" id="SSF48403">
    <property type="entry name" value="Ankyrin repeat"/>
    <property type="match status" value="1"/>
</dbReference>
<keyword evidence="7" id="KW-1185">Reference proteome</keyword>
<keyword evidence="4" id="KW-0472">Membrane</keyword>
<keyword evidence="1" id="KW-0040">ANK repeat</keyword>
<sequence>METESEHVIISEDIENGRSEEEESKDWRRRHRKSQMFTATLRWNWREIREMLEKDKETLTETLNFSGDTLLQSAVQQGRNDVVEKLLLFIQKEDVKEILELKKEDGSTALHVAVRAGNKHAMKLLVDKHNELLIIPNKKGQDPLLLALHDMQFDAFVYLLKATTDYDKTNQLLISQGPDYKQKGASLLVNAITAKQYGIASELINRFPEFAVQNDEVLMAIARTFPTGLNYWEALISPSTFRHEFYRGYISFSSLAYFLCTMPGWKDEVPLISRVAVSMFLYVRRLMRYLIWMVFFLFRLAYLPLWKVVARVVPLIQHIEKKIKELKKAQEVLNLVCDQIDNLNQSFYNKPILEAVVQNSPRVFLGISRRSKGRATESNNRNGYDIFQLAVIHRSEKIYNLIYKIGKDKNHNRTIKDSSENTMLHLAGRLAPSYVLTRRTGAALQLQQELQWFEELKTFMHSSAIIERNIFGETPPQVFTREHENLVKEGEQWMKTTAESCSITAALITTIVFAAAITVPGGSNQETGIPVFRKDVAFTIFAIANAISLVTSSSSLMVFLSILTARFAEKDFLVTLPKRLIIGLVTLLLSITAMMVAFGTTLYLLFAREKPWMLGPICGFSCLPILFFVTLQFPLIADLYRSTYVPVFDKMVNSIYVMPKGDWHVSE</sequence>
<feature type="transmembrane region" description="Helical" evidence="4">
    <location>
        <begin position="540"/>
        <end position="568"/>
    </location>
</feature>
<feature type="region of interest" description="Disordered" evidence="3">
    <location>
        <begin position="1"/>
        <end position="28"/>
    </location>
</feature>
<dbReference type="Proteomes" id="UP001172457">
    <property type="component" value="Chromosome 1"/>
</dbReference>
<feature type="transmembrane region" description="Helical" evidence="4">
    <location>
        <begin position="501"/>
        <end position="520"/>
    </location>
</feature>
<dbReference type="Gene3D" id="1.25.40.20">
    <property type="entry name" value="Ankyrin repeat-containing domain"/>
    <property type="match status" value="1"/>
</dbReference>
<dbReference type="GO" id="GO:0016020">
    <property type="term" value="C:membrane"/>
    <property type="evidence" value="ECO:0007669"/>
    <property type="project" value="TreeGrafter"/>
</dbReference>
<evidence type="ECO:0000256" key="3">
    <source>
        <dbReference type="SAM" id="MobiDB-lite"/>
    </source>
</evidence>
<dbReference type="AlphaFoldDB" id="A0AA38U2T9"/>
<dbReference type="EMBL" id="JARYMX010000001">
    <property type="protein sequence ID" value="KAJ9565540.1"/>
    <property type="molecule type" value="Genomic_DNA"/>
</dbReference>
<feature type="coiled-coil region" evidence="2">
    <location>
        <begin position="316"/>
        <end position="346"/>
    </location>
</feature>
<dbReference type="SMART" id="SM00248">
    <property type="entry name" value="ANK"/>
    <property type="match status" value="5"/>
</dbReference>
<name>A0AA38U2T9_9ASTR</name>
<comment type="caution">
    <text evidence="6">The sequence shown here is derived from an EMBL/GenBank/DDBJ whole genome shotgun (WGS) entry which is preliminary data.</text>
</comment>
<evidence type="ECO:0000256" key="4">
    <source>
        <dbReference type="SAM" id="Phobius"/>
    </source>
</evidence>
<dbReference type="PANTHER" id="PTHR24177">
    <property type="entry name" value="CASKIN"/>
    <property type="match status" value="1"/>
</dbReference>
<feature type="transmembrane region" description="Helical" evidence="4">
    <location>
        <begin position="580"/>
        <end position="606"/>
    </location>
</feature>
<dbReference type="InterPro" id="IPR002110">
    <property type="entry name" value="Ankyrin_rpt"/>
</dbReference>
<feature type="compositionally biased region" description="Basic and acidic residues" evidence="3">
    <location>
        <begin position="1"/>
        <end position="19"/>
    </location>
</feature>
<keyword evidence="2" id="KW-0175">Coiled coil</keyword>
<feature type="transmembrane region" description="Helical" evidence="4">
    <location>
        <begin position="286"/>
        <end position="305"/>
    </location>
</feature>
<evidence type="ECO:0000259" key="5">
    <source>
        <dbReference type="Pfam" id="PF13962"/>
    </source>
</evidence>
<dbReference type="InterPro" id="IPR026961">
    <property type="entry name" value="PGG_dom"/>
</dbReference>
<keyword evidence="4" id="KW-1133">Transmembrane helix</keyword>
<feature type="transmembrane region" description="Helical" evidence="4">
    <location>
        <begin position="612"/>
        <end position="631"/>
    </location>
</feature>
<feature type="domain" description="PGG" evidence="5">
    <location>
        <begin position="492"/>
        <end position="604"/>
    </location>
</feature>
<dbReference type="Pfam" id="PF12796">
    <property type="entry name" value="Ank_2"/>
    <property type="match status" value="1"/>
</dbReference>
<accession>A0AA38U2T9</accession>
<dbReference type="InterPro" id="IPR036770">
    <property type="entry name" value="Ankyrin_rpt-contain_sf"/>
</dbReference>
<proteinExistence type="predicted"/>
<dbReference type="PROSITE" id="PS50088">
    <property type="entry name" value="ANK_REPEAT"/>
    <property type="match status" value="1"/>
</dbReference>
<keyword evidence="4" id="KW-0812">Transmembrane</keyword>